<evidence type="ECO:0000313" key="3">
    <source>
        <dbReference type="Proteomes" id="UP001344632"/>
    </source>
</evidence>
<dbReference type="Proteomes" id="UP001344632">
    <property type="component" value="Unassembled WGS sequence"/>
</dbReference>
<keyword evidence="3" id="KW-1185">Reference proteome</keyword>
<feature type="compositionally biased region" description="Polar residues" evidence="1">
    <location>
        <begin position="1"/>
        <end position="10"/>
    </location>
</feature>
<protein>
    <submittedName>
        <fullName evidence="2">Cytoplasmic protein</fullName>
    </submittedName>
</protein>
<dbReference type="RefSeq" id="WP_326089166.1">
    <property type="nucleotide sequence ID" value="NZ_JARLKZ010000012.1"/>
</dbReference>
<evidence type="ECO:0000256" key="1">
    <source>
        <dbReference type="SAM" id="MobiDB-lite"/>
    </source>
</evidence>
<sequence>MVTNGNSNGSRGDMKITGSGSSNGGSFNNIKIMGDAVINGDADCEMFKCMGSSKVNGSLIAGSASSNGALSVSEKMHGGSVKVQGELKIGKDLSSGLISISGELAVGGRMSAEKAKINGELRVNADCQMEELLVRGTLEVNGMLNAEQVDIKLYGPSRLRELVGSRIMVKKSMSLPLIGKFMPGAEGSLTAEIIEGDTIELEHTNAAVVRGRSVTIGSGCRIGLVEYKDEFKQDSGSSVSQSEKIRP</sequence>
<feature type="region of interest" description="Disordered" evidence="1">
    <location>
        <begin position="1"/>
        <end position="20"/>
    </location>
</feature>
<proteinExistence type="predicted"/>
<accession>A0ABU6GNZ6</accession>
<name>A0ABU6GNZ6_9BACL</name>
<dbReference type="EMBL" id="JARLKZ010000012">
    <property type="protein sequence ID" value="MEC0241460.1"/>
    <property type="molecule type" value="Genomic_DNA"/>
</dbReference>
<organism evidence="2 3">
    <name type="scientific">Paenibacillus dokdonensis</name>
    <dbReference type="NCBI Taxonomy" id="2567944"/>
    <lineage>
        <taxon>Bacteria</taxon>
        <taxon>Bacillati</taxon>
        <taxon>Bacillota</taxon>
        <taxon>Bacilli</taxon>
        <taxon>Bacillales</taxon>
        <taxon>Paenibacillaceae</taxon>
        <taxon>Paenibacillus</taxon>
    </lineage>
</organism>
<evidence type="ECO:0000313" key="2">
    <source>
        <dbReference type="EMBL" id="MEC0241460.1"/>
    </source>
</evidence>
<comment type="caution">
    <text evidence="2">The sequence shown here is derived from an EMBL/GenBank/DDBJ whole genome shotgun (WGS) entry which is preliminary data.</text>
</comment>
<reference evidence="2 3" key="1">
    <citation type="submission" date="2023-03" db="EMBL/GenBank/DDBJ databases">
        <title>Bacillus Genome Sequencing.</title>
        <authorList>
            <person name="Dunlap C."/>
        </authorList>
    </citation>
    <scope>NUCLEOTIDE SEQUENCE [LARGE SCALE GENOMIC DNA]</scope>
    <source>
        <strain evidence="2 3">BD-525</strain>
    </source>
</reference>
<gene>
    <name evidence="2" type="ORF">P4H66_16685</name>
</gene>